<proteinExistence type="predicted"/>
<keyword evidence="1" id="KW-0472">Membrane</keyword>
<dbReference type="RefSeq" id="WP_190251745.1">
    <property type="nucleotide sequence ID" value="NZ_BMPI01000020.1"/>
</dbReference>
<keyword evidence="3" id="KW-1185">Reference proteome</keyword>
<evidence type="ECO:0000313" key="3">
    <source>
        <dbReference type="Proteomes" id="UP000642070"/>
    </source>
</evidence>
<accession>A0A917WXD5</accession>
<dbReference type="EMBL" id="BMPI01000020">
    <property type="protein sequence ID" value="GGM37482.1"/>
    <property type="molecule type" value="Genomic_DNA"/>
</dbReference>
<evidence type="ECO:0000256" key="1">
    <source>
        <dbReference type="SAM" id="Phobius"/>
    </source>
</evidence>
<reference evidence="2" key="2">
    <citation type="submission" date="2020-09" db="EMBL/GenBank/DDBJ databases">
        <authorList>
            <person name="Sun Q."/>
            <person name="Ohkuma M."/>
        </authorList>
    </citation>
    <scope>NUCLEOTIDE SEQUENCE</scope>
    <source>
        <strain evidence="2">JCM 19831</strain>
    </source>
</reference>
<feature type="transmembrane region" description="Helical" evidence="1">
    <location>
        <begin position="72"/>
        <end position="94"/>
    </location>
</feature>
<organism evidence="2 3">
    <name type="scientific">Dactylosporangium sucinum</name>
    <dbReference type="NCBI Taxonomy" id="1424081"/>
    <lineage>
        <taxon>Bacteria</taxon>
        <taxon>Bacillati</taxon>
        <taxon>Actinomycetota</taxon>
        <taxon>Actinomycetes</taxon>
        <taxon>Micromonosporales</taxon>
        <taxon>Micromonosporaceae</taxon>
        <taxon>Dactylosporangium</taxon>
    </lineage>
</organism>
<keyword evidence="1" id="KW-1133">Transmembrane helix</keyword>
<gene>
    <name evidence="2" type="ORF">GCM10007977_043660</name>
</gene>
<keyword evidence="1" id="KW-0812">Transmembrane</keyword>
<evidence type="ECO:0000313" key="2">
    <source>
        <dbReference type="EMBL" id="GGM37482.1"/>
    </source>
</evidence>
<dbReference type="Proteomes" id="UP000642070">
    <property type="component" value="Unassembled WGS sequence"/>
</dbReference>
<comment type="caution">
    <text evidence="2">The sequence shown here is derived from an EMBL/GenBank/DDBJ whole genome shotgun (WGS) entry which is preliminary data.</text>
</comment>
<protein>
    <submittedName>
        <fullName evidence="2">Uncharacterized protein</fullName>
    </submittedName>
</protein>
<dbReference type="AlphaFoldDB" id="A0A917WXD5"/>
<name>A0A917WXD5_9ACTN</name>
<sequence length="139" mass="14347">MTAARIALAAAGLALLGYGLHGWLTEQPGEVPGRIAFLAAAVAAHDFVILPILLAAGALTARFVPPAIRIPVRAALAVSAAVTAVALPFVIGAGRVADNPSAFPRAYGPGLLSVLTVVWVAAALWAALRARRARRREDR</sequence>
<feature type="transmembrane region" description="Helical" evidence="1">
    <location>
        <begin position="106"/>
        <end position="128"/>
    </location>
</feature>
<reference evidence="2" key="1">
    <citation type="journal article" date="2014" name="Int. J. Syst. Evol. Microbiol.">
        <title>Complete genome sequence of Corynebacterium casei LMG S-19264T (=DSM 44701T), isolated from a smear-ripened cheese.</title>
        <authorList>
            <consortium name="US DOE Joint Genome Institute (JGI-PGF)"/>
            <person name="Walter F."/>
            <person name="Albersmeier A."/>
            <person name="Kalinowski J."/>
            <person name="Ruckert C."/>
        </authorList>
    </citation>
    <scope>NUCLEOTIDE SEQUENCE</scope>
    <source>
        <strain evidence="2">JCM 19831</strain>
    </source>
</reference>
<feature type="transmembrane region" description="Helical" evidence="1">
    <location>
        <begin position="38"/>
        <end position="60"/>
    </location>
</feature>